<protein>
    <recommendedName>
        <fullName evidence="1">BFN domain-containing protein</fullName>
    </recommendedName>
</protein>
<name>A0AAV5AUW5_9FLAO</name>
<dbReference type="RefSeq" id="WP_264847610.1">
    <property type="nucleotide sequence ID" value="NZ_BPMA01000065.1"/>
</dbReference>
<accession>A0AAV5AUW5</accession>
<dbReference type="PANTHER" id="PTHR15160">
    <property type="entry name" value="VON HIPPEL-LINDAU PROTEIN"/>
    <property type="match status" value="1"/>
</dbReference>
<dbReference type="Gene3D" id="3.10.690.10">
    <property type="entry name" value="Bifunctional nuclease domain"/>
    <property type="match status" value="1"/>
</dbReference>
<evidence type="ECO:0000313" key="3">
    <source>
        <dbReference type="EMBL" id="GJM53836.1"/>
    </source>
</evidence>
<proteinExistence type="predicted"/>
<dbReference type="InterPro" id="IPR001943">
    <property type="entry name" value="UVR_dom"/>
</dbReference>
<dbReference type="Pfam" id="PF02151">
    <property type="entry name" value="UVR"/>
    <property type="match status" value="1"/>
</dbReference>
<keyword evidence="5" id="KW-1185">Reference proteome</keyword>
<evidence type="ECO:0000313" key="4">
    <source>
        <dbReference type="Proteomes" id="UP001207736"/>
    </source>
</evidence>
<dbReference type="InterPro" id="IPR036104">
    <property type="entry name" value="BFN_sf"/>
</dbReference>
<evidence type="ECO:0000313" key="5">
    <source>
        <dbReference type="Proteomes" id="UP001208692"/>
    </source>
</evidence>
<dbReference type="EMBL" id="BQKB01000050">
    <property type="protein sequence ID" value="GJM53836.1"/>
    <property type="molecule type" value="Genomic_DNA"/>
</dbReference>
<gene>
    <name evidence="2" type="ORF">RCZ15_12920</name>
    <name evidence="3" type="ORF">RCZ16_21520</name>
</gene>
<reference evidence="2 5" key="1">
    <citation type="submission" date="2021-11" db="EMBL/GenBank/DDBJ databases">
        <title>Draft genome sequence of Capnocytophaga sp. strain KC07075 isolated from cat oral cavity.</title>
        <authorList>
            <person name="Suzuki M."/>
            <person name="Imaoka K."/>
            <person name="Kimura M."/>
            <person name="Morikawa S."/>
            <person name="Maeda K."/>
        </authorList>
    </citation>
    <scope>NUCLEOTIDE SEQUENCE</scope>
    <source>
        <strain evidence="2">KC07075</strain>
        <strain evidence="3 5">KC07079</strain>
    </source>
</reference>
<dbReference type="Proteomes" id="UP001208692">
    <property type="component" value="Unassembled WGS sequence"/>
</dbReference>
<dbReference type="AlphaFoldDB" id="A0AAV5AUW5"/>
<feature type="domain" description="BFN" evidence="1">
    <location>
        <begin position="3"/>
        <end position="136"/>
    </location>
</feature>
<dbReference type="Proteomes" id="UP001207736">
    <property type="component" value="Unassembled WGS sequence"/>
</dbReference>
<evidence type="ECO:0000313" key="2">
    <source>
        <dbReference type="EMBL" id="GJM50319.1"/>
    </source>
</evidence>
<dbReference type="SUPFAM" id="SSF103256">
    <property type="entry name" value="Hypothetical protein TM0160"/>
    <property type="match status" value="1"/>
</dbReference>
<evidence type="ECO:0000259" key="1">
    <source>
        <dbReference type="PROSITE" id="PS51658"/>
    </source>
</evidence>
<dbReference type="PANTHER" id="PTHR15160:SF1">
    <property type="entry name" value="VON HIPPEL-LINDAU DISEASE TUMOR SUPPRESSOR"/>
    <property type="match status" value="1"/>
</dbReference>
<sequence length="196" mass="22515">MSLVRLYIKGISYSQTQGSTYALILSEMNSKLHLPIIVAALEAHAIAVALNKEEKKQPQLTHDLLKNIVDTFQIHIKQVIIHKFSEGIFYTTMICERQGEEHYIEARPSDAIALAIRFQAPIFTYKDILSQAGVVLAFDNQDEIQQKDTKSDSFDKKEWKSYLTDELKSLLNEALQKENYEIAAQIRDEITRRKTI</sequence>
<dbReference type="InterPro" id="IPR003729">
    <property type="entry name" value="Bi_nuclease_dom"/>
</dbReference>
<dbReference type="PROSITE" id="PS51658">
    <property type="entry name" value="BFN"/>
    <property type="match status" value="1"/>
</dbReference>
<organism evidence="2 4">
    <name type="scientific">Capnocytophaga catalasegens</name>
    <dbReference type="NCBI Taxonomy" id="1004260"/>
    <lineage>
        <taxon>Bacteria</taxon>
        <taxon>Pseudomonadati</taxon>
        <taxon>Bacteroidota</taxon>
        <taxon>Flavobacteriia</taxon>
        <taxon>Flavobacteriales</taxon>
        <taxon>Flavobacteriaceae</taxon>
        <taxon>Capnocytophaga</taxon>
    </lineage>
</organism>
<dbReference type="GO" id="GO:0004518">
    <property type="term" value="F:nuclease activity"/>
    <property type="evidence" value="ECO:0007669"/>
    <property type="project" value="InterPro"/>
</dbReference>
<dbReference type="EMBL" id="BQKA01000024">
    <property type="protein sequence ID" value="GJM50319.1"/>
    <property type="molecule type" value="Genomic_DNA"/>
</dbReference>
<dbReference type="Pfam" id="PF02577">
    <property type="entry name" value="BFN_dom"/>
    <property type="match status" value="1"/>
</dbReference>
<comment type="caution">
    <text evidence="2">The sequence shown here is derived from an EMBL/GenBank/DDBJ whole genome shotgun (WGS) entry which is preliminary data.</text>
</comment>